<dbReference type="KEGG" id="vg:1403865"/>
<dbReference type="EMBL" id="KM667940">
    <property type="protein sequence ID" value="AIU57021.1"/>
    <property type="molecule type" value="Genomic_DNA"/>
</dbReference>
<dbReference type="GO" id="GO:0006281">
    <property type="term" value="P:DNA repair"/>
    <property type="evidence" value="ECO:0007669"/>
    <property type="project" value="TreeGrafter"/>
</dbReference>
<evidence type="ECO:0000313" key="2">
    <source>
        <dbReference type="EMBL" id="ANN45685.1"/>
    </source>
</evidence>
<dbReference type="Gene3D" id="3.40.50.1000">
    <property type="entry name" value="HAD superfamily/HAD-like"/>
    <property type="match status" value="1"/>
</dbReference>
<name>A0A097PV05_NPVAC</name>
<evidence type="ECO:0000313" key="3">
    <source>
        <dbReference type="EMBL" id="ANN45816.1"/>
    </source>
</evidence>
<dbReference type="SMR" id="A0A097PV05"/>
<evidence type="ECO:0000313" key="1">
    <source>
        <dbReference type="EMBL" id="AIU57021.1"/>
    </source>
</evidence>
<dbReference type="NCBIfam" id="TIGR01664">
    <property type="entry name" value="DNA-3'-Pase"/>
    <property type="match status" value="1"/>
</dbReference>
<organismHost>
    <name type="scientific">Lepidoptera</name>
    <name type="common">moths &amp; butterflies</name>
    <dbReference type="NCBI Taxonomy" id="7088"/>
</organismHost>
<gene>
    <name evidence="1" type="primary">Ac-pnk</name>
    <name evidence="2" type="synonym">HisP</name>
    <name evidence="2" type="ORF">ACNVgp033</name>
</gene>
<dbReference type="InterPro" id="IPR006551">
    <property type="entry name" value="Polynucleotide_phosphatase"/>
</dbReference>
<dbReference type="InterPro" id="IPR013954">
    <property type="entry name" value="PNK3P"/>
</dbReference>
<dbReference type="PANTHER" id="PTHR12083">
    <property type="entry name" value="BIFUNCTIONAL POLYNUCLEOTIDE PHOSPHATASE/KINASE"/>
    <property type="match status" value="1"/>
</dbReference>
<dbReference type="GO" id="GO:0046404">
    <property type="term" value="F:ATP-dependent polydeoxyribonucleotide 5'-hydroxyl-kinase activity"/>
    <property type="evidence" value="ECO:0007669"/>
    <property type="project" value="TreeGrafter"/>
</dbReference>
<dbReference type="EMBL" id="KU697903">
    <property type="protein sequence ID" value="ANN45816.1"/>
    <property type="molecule type" value="Genomic_DNA"/>
</dbReference>
<dbReference type="NCBIfam" id="TIGR01662">
    <property type="entry name" value="HAD-SF-IIIA"/>
    <property type="match status" value="1"/>
</dbReference>
<protein>
    <submittedName>
        <fullName evidence="1">Ac-pnk</fullName>
    </submittedName>
    <submittedName>
        <fullName evidence="2">Putative histidinol-phosphatase</fullName>
    </submittedName>
</protein>
<dbReference type="EMBL" id="KU697902">
    <property type="protein sequence ID" value="ANN45685.1"/>
    <property type="molecule type" value="Genomic_DNA"/>
</dbReference>
<reference evidence="1" key="1">
    <citation type="submission" date="2014-09" db="EMBL/GenBank/DDBJ databases">
        <title>Complete Genome Sequence of the E2 Strain of Autographa californica Multiple Nucleopolyhedrovirus.</title>
        <authorList>
            <person name="Maghodia A.B."/>
            <person name="Jarvis D.L."/>
            <person name="Geisler C."/>
        </authorList>
    </citation>
    <scope>NUCLEOTIDE SEQUENCE</scope>
    <source>
        <strain evidence="1">E2</strain>
    </source>
</reference>
<dbReference type="Pfam" id="PF08645">
    <property type="entry name" value="PNK3P"/>
    <property type="match status" value="1"/>
</dbReference>
<dbReference type="GO" id="GO:0003690">
    <property type="term" value="F:double-stranded DNA binding"/>
    <property type="evidence" value="ECO:0007669"/>
    <property type="project" value="TreeGrafter"/>
</dbReference>
<proteinExistence type="predicted"/>
<dbReference type="SUPFAM" id="SSF56784">
    <property type="entry name" value="HAD-like"/>
    <property type="match status" value="1"/>
</dbReference>
<organism evidence="1">
    <name type="scientific">Autographa californica nuclear polyhedrosis virus</name>
    <name type="common">AcMNPV</name>
    <dbReference type="NCBI Taxonomy" id="46015"/>
    <lineage>
        <taxon>Viruses</taxon>
        <taxon>Viruses incertae sedis</taxon>
        <taxon>Naldaviricetes</taxon>
        <taxon>Lefavirales</taxon>
        <taxon>Baculoviridae</taxon>
        <taxon>Alphabaculovirus</taxon>
        <taxon>Alphabaculovirus aucalifornicae</taxon>
    </lineage>
</organism>
<dbReference type="OrthoDB" id="17725at10239"/>
<dbReference type="GO" id="GO:0046403">
    <property type="term" value="F:polynucleotide 3'-phosphatase activity"/>
    <property type="evidence" value="ECO:0007669"/>
    <property type="project" value="TreeGrafter"/>
</dbReference>
<dbReference type="InterPro" id="IPR023214">
    <property type="entry name" value="HAD_sf"/>
</dbReference>
<dbReference type="InterPro" id="IPR006549">
    <property type="entry name" value="HAD-SF_hydro_IIIA"/>
</dbReference>
<reference evidence="2" key="2">
    <citation type="journal article" date="2016" name="Sci. Rep.">
        <title>Generating a host range-expanded recombinant baculovirus.</title>
        <authorList>
            <person name="Wu C."/>
            <person name="Deng Z."/>
            <person name="Long Z."/>
            <person name="Cai Y."/>
            <person name="Ying Z."/>
            <person name="Yin H."/>
            <person name="Yuan M."/>
            <person name="Clem R.J."/>
            <person name="Yang K."/>
            <person name="Pang Y."/>
        </authorList>
    </citation>
    <scope>NUCLEOTIDE SEQUENCE</scope>
    <source>
        <strain evidence="2">VAcRev-1</strain>
        <strain evidence="3">VAcRev-2</strain>
    </source>
</reference>
<dbReference type="InterPro" id="IPR036412">
    <property type="entry name" value="HAD-like_sf"/>
</dbReference>
<accession>A0A097PV05</accession>
<dbReference type="PANTHER" id="PTHR12083:SF9">
    <property type="entry name" value="BIFUNCTIONAL POLYNUCLEOTIDE PHOSPHATASE_KINASE"/>
    <property type="match status" value="1"/>
</dbReference>
<sequence>MWTLQQPDLYAYAVHDGAKRTKIAAFDLDGTLISSKTRSKFPKNPDDWQLLPCAHKLKRLYELGYDLVVFTNQAHLGSGKIKASDLLYKLENIKKATGVPISFYVSPNKDEHRKPDTGMWREMAKQFTHIDKEQSFYVGDAAGRINLTTGQKDFSDSDRVFAKNLSLQFYTPEQFIQLDLDL</sequence>